<keyword evidence="3" id="KW-1133">Transmembrane helix</keyword>
<dbReference type="AlphaFoldDB" id="A0A073IY01"/>
<dbReference type="SUPFAM" id="SSF51261">
    <property type="entry name" value="Duplicated hybrid motif"/>
    <property type="match status" value="1"/>
</dbReference>
<dbReference type="RefSeq" id="WP_037929380.1">
    <property type="nucleotide sequence ID" value="NZ_CP054599.1"/>
</dbReference>
<dbReference type="Pfam" id="PF01551">
    <property type="entry name" value="Peptidase_M23"/>
    <property type="match status" value="1"/>
</dbReference>
<keyword evidence="3" id="KW-0812">Transmembrane</keyword>
<organism evidence="6 7">
    <name type="scientific">Pseudosulfitobacter pseudonitzschiae</name>
    <dbReference type="NCBI Taxonomy" id="1402135"/>
    <lineage>
        <taxon>Bacteria</taxon>
        <taxon>Pseudomonadati</taxon>
        <taxon>Pseudomonadota</taxon>
        <taxon>Alphaproteobacteria</taxon>
        <taxon>Rhodobacterales</taxon>
        <taxon>Roseobacteraceae</taxon>
        <taxon>Pseudosulfitobacter</taxon>
    </lineage>
</organism>
<dbReference type="Gene3D" id="2.70.70.10">
    <property type="entry name" value="Glucose Permease (Domain IIA)"/>
    <property type="match status" value="1"/>
</dbReference>
<feature type="coiled-coil region" evidence="2">
    <location>
        <begin position="202"/>
        <end position="229"/>
    </location>
</feature>
<dbReference type="InterPro" id="IPR011055">
    <property type="entry name" value="Dup_hybrid_motif"/>
</dbReference>
<dbReference type="Pfam" id="PF19353">
    <property type="entry name" value="DUF5930"/>
    <property type="match status" value="1"/>
</dbReference>
<dbReference type="EMBL" id="JAMD01000012">
    <property type="protein sequence ID" value="KEJ94594.1"/>
    <property type="molecule type" value="Genomic_DNA"/>
</dbReference>
<accession>A0A073IY01</accession>
<gene>
    <name evidence="6" type="ORF">SUH3_06070</name>
</gene>
<evidence type="ECO:0000313" key="7">
    <source>
        <dbReference type="Proteomes" id="UP000027746"/>
    </source>
</evidence>
<dbReference type="InterPro" id="IPR045974">
    <property type="entry name" value="DUF5930"/>
</dbReference>
<name>A0A073IY01_9RHOB</name>
<evidence type="ECO:0000313" key="6">
    <source>
        <dbReference type="EMBL" id="KEJ94594.1"/>
    </source>
</evidence>
<dbReference type="FunFam" id="2.70.70.10:FF:000006">
    <property type="entry name" value="M23 family peptidase"/>
    <property type="match status" value="1"/>
</dbReference>
<evidence type="ECO:0000256" key="3">
    <source>
        <dbReference type="SAM" id="Phobius"/>
    </source>
</evidence>
<dbReference type="PANTHER" id="PTHR21666">
    <property type="entry name" value="PEPTIDASE-RELATED"/>
    <property type="match status" value="1"/>
</dbReference>
<proteinExistence type="predicted"/>
<evidence type="ECO:0000259" key="4">
    <source>
        <dbReference type="Pfam" id="PF01551"/>
    </source>
</evidence>
<evidence type="ECO:0000256" key="2">
    <source>
        <dbReference type="SAM" id="Coils"/>
    </source>
</evidence>
<dbReference type="GeneID" id="68869732"/>
<dbReference type="InterPro" id="IPR016047">
    <property type="entry name" value="M23ase_b-sheet_dom"/>
</dbReference>
<dbReference type="OrthoDB" id="9805070at2"/>
<evidence type="ECO:0000259" key="5">
    <source>
        <dbReference type="Pfam" id="PF19353"/>
    </source>
</evidence>
<feature type="domain" description="M23ase beta-sheet core" evidence="4">
    <location>
        <begin position="337"/>
        <end position="432"/>
    </location>
</feature>
<keyword evidence="2" id="KW-0175">Coiled coil</keyword>
<keyword evidence="1" id="KW-0732">Signal</keyword>
<comment type="caution">
    <text evidence="6">The sequence shown here is derived from an EMBL/GenBank/DDBJ whole genome shotgun (WGS) entry which is preliminary data.</text>
</comment>
<evidence type="ECO:0000256" key="1">
    <source>
        <dbReference type="ARBA" id="ARBA00022729"/>
    </source>
</evidence>
<reference evidence="6 7" key="1">
    <citation type="submission" date="2014-01" db="EMBL/GenBank/DDBJ databases">
        <title>Sulfitobacter sp. H3 (MCCC 1A00686) Genome Sequencing.</title>
        <authorList>
            <person name="Lai Q."/>
            <person name="Hong Z."/>
        </authorList>
    </citation>
    <scope>NUCLEOTIDE SEQUENCE [LARGE SCALE GENOMIC DNA]</scope>
    <source>
        <strain evidence="6 7">H3</strain>
    </source>
</reference>
<feature type="transmembrane region" description="Helical" evidence="3">
    <location>
        <begin position="41"/>
        <end position="63"/>
    </location>
</feature>
<dbReference type="InterPro" id="IPR050570">
    <property type="entry name" value="Cell_wall_metabolism_enzyme"/>
</dbReference>
<feature type="domain" description="DUF5930" evidence="5">
    <location>
        <begin position="1"/>
        <end position="320"/>
    </location>
</feature>
<protein>
    <submittedName>
        <fullName evidence="6">Peptidase M23</fullName>
    </submittedName>
</protein>
<keyword evidence="3" id="KW-0472">Membrane</keyword>
<dbReference type="Proteomes" id="UP000027746">
    <property type="component" value="Unassembled WGS sequence"/>
</dbReference>
<sequence length="443" mass="49004">MRTRLAIKFDAALERWFPERRVFLKSDSDTRFIRLRPVTQLVVFTGSSLLIAWTIVATAVILMDSIGSGNFREQAKRDQRTYQARLNDLAGQRDARAAEAHAAQERFNAALTQISVMQSELLESETRRRELETGIEVIQSTLRGTMKDREEAREKVAALTERLDNGDTGMAMDNGGAGAPMDFVATALAETAAERDQIARDAEDALLAADELSDQIATMKDQNDAIFRQLEDAMTISVAPLDKMFRAAGMPTKQIIEQVRRGYSGQGGPLTPLSFSTRGEEPSADALRANRLLNQMDQLNMYRIAAQKAPFALPVKNAFRFTSSFGYRRDPKTGGRRMHKGVDFAAPTGTPLYATADGVVTHAGWSNGYGRLVKIQHDFGIETRYAHMSQLRVKVGQRVSRGDRIGDMGASGRVTGVHLHYEVRVGGKAVNPMIYIKAANDVF</sequence>
<dbReference type="CDD" id="cd12797">
    <property type="entry name" value="M23_peptidase"/>
    <property type="match status" value="1"/>
</dbReference>
<keyword evidence="7" id="KW-1185">Reference proteome</keyword>
<dbReference type="GO" id="GO:0004222">
    <property type="term" value="F:metalloendopeptidase activity"/>
    <property type="evidence" value="ECO:0007669"/>
    <property type="project" value="TreeGrafter"/>
</dbReference>
<dbReference type="PANTHER" id="PTHR21666:SF289">
    <property type="entry name" value="L-ALA--D-GLU ENDOPEPTIDASE"/>
    <property type="match status" value="1"/>
</dbReference>